<gene>
    <name evidence="1" type="ORF">BCAMP_01600</name>
</gene>
<accession>W7CY87</accession>
<reference evidence="1 2" key="1">
    <citation type="submission" date="2012-12" db="EMBL/GenBank/DDBJ databases">
        <title>Novel taxa of Listeriaceae from agricultural environments in the United States.</title>
        <authorList>
            <person name="den Bakker H.C."/>
            <person name="Allred A."/>
            <person name="Warchocki S."/>
            <person name="Wright E.M."/>
            <person name="Burrell A."/>
            <person name="Nightingale K.K."/>
            <person name="Kephart D."/>
            <person name="Wiedmann M."/>
        </authorList>
    </citation>
    <scope>NUCLEOTIDE SEQUENCE [LARGE SCALE GENOMIC DNA]</scope>
    <source>
        <strain evidence="1 2">FSL F6-1037</strain>
    </source>
</reference>
<dbReference type="Proteomes" id="UP000019243">
    <property type="component" value="Unassembled WGS sequence"/>
</dbReference>
<protein>
    <recommendedName>
        <fullName evidence="3">Cytoplasmic protein</fullName>
    </recommendedName>
</protein>
<dbReference type="AlphaFoldDB" id="W7CY87"/>
<comment type="caution">
    <text evidence="1">The sequence shown here is derived from an EMBL/GenBank/DDBJ whole genome shotgun (WGS) entry which is preliminary data.</text>
</comment>
<dbReference type="GO" id="GO:0045892">
    <property type="term" value="P:negative regulation of DNA-templated transcription"/>
    <property type="evidence" value="ECO:0007669"/>
    <property type="project" value="UniProtKB-ARBA"/>
</dbReference>
<keyword evidence="2" id="KW-1185">Reference proteome</keyword>
<dbReference type="STRING" id="1265861.BCAMP_01600"/>
<dbReference type="GO" id="GO:0046872">
    <property type="term" value="F:metal ion binding"/>
    <property type="evidence" value="ECO:0007669"/>
    <property type="project" value="InterPro"/>
</dbReference>
<dbReference type="CDD" id="cd10155">
    <property type="entry name" value="BsYrkD-like_DUF156"/>
    <property type="match status" value="1"/>
</dbReference>
<name>W7CY87_9LIST</name>
<dbReference type="InterPro" id="IPR003735">
    <property type="entry name" value="Metal_Tscrpt_repr"/>
</dbReference>
<organism evidence="1 2">
    <name type="scientific">Brochothrix campestris FSL F6-1037</name>
    <dbReference type="NCBI Taxonomy" id="1265861"/>
    <lineage>
        <taxon>Bacteria</taxon>
        <taxon>Bacillati</taxon>
        <taxon>Bacillota</taxon>
        <taxon>Bacilli</taxon>
        <taxon>Bacillales</taxon>
        <taxon>Listeriaceae</taxon>
        <taxon>Brochothrix</taxon>
    </lineage>
</organism>
<dbReference type="Gene3D" id="1.20.58.1000">
    <property type="entry name" value="Metal-sensitive repressor, helix protomer"/>
    <property type="match status" value="1"/>
</dbReference>
<dbReference type="PATRIC" id="fig|1265861.3.peg.311"/>
<sequence length="87" mass="9685">MNKYDVKISNRLKRTEGQLKGILKMIADEKECKDVVTQLSAVRSSIDRVMGLIVAENLVDCVKTDMSTGISSEESIQQAIDLLVKSR</sequence>
<dbReference type="EMBL" id="AODH01000005">
    <property type="protein sequence ID" value="EUJ41902.1"/>
    <property type="molecule type" value="Genomic_DNA"/>
</dbReference>
<dbReference type="PANTHER" id="PTHR33677:SF5">
    <property type="entry name" value="TRANSCRIPTIONAL REPRESSOR FRMR"/>
    <property type="match status" value="1"/>
</dbReference>
<evidence type="ECO:0000313" key="2">
    <source>
        <dbReference type="Proteomes" id="UP000019243"/>
    </source>
</evidence>
<dbReference type="Pfam" id="PF02583">
    <property type="entry name" value="Trns_repr_metal"/>
    <property type="match status" value="1"/>
</dbReference>
<proteinExistence type="predicted"/>
<evidence type="ECO:0000313" key="1">
    <source>
        <dbReference type="EMBL" id="EUJ41902.1"/>
    </source>
</evidence>
<dbReference type="GO" id="GO:0003677">
    <property type="term" value="F:DNA binding"/>
    <property type="evidence" value="ECO:0007669"/>
    <property type="project" value="InterPro"/>
</dbReference>
<dbReference type="InterPro" id="IPR038390">
    <property type="entry name" value="Metal_Tscrpt_repr_sf"/>
</dbReference>
<dbReference type="PANTHER" id="PTHR33677">
    <property type="entry name" value="TRANSCRIPTIONAL REPRESSOR FRMR-RELATED"/>
    <property type="match status" value="1"/>
</dbReference>
<evidence type="ECO:0008006" key="3">
    <source>
        <dbReference type="Google" id="ProtNLM"/>
    </source>
</evidence>